<feature type="domain" description="Glycosyltransferase 2-like" evidence="4">
    <location>
        <begin position="7"/>
        <end position="129"/>
    </location>
</feature>
<dbReference type="SUPFAM" id="SSF53448">
    <property type="entry name" value="Nucleotide-diphospho-sugar transferases"/>
    <property type="match status" value="1"/>
</dbReference>
<evidence type="ECO:0000313" key="6">
    <source>
        <dbReference type="Proteomes" id="UP001281305"/>
    </source>
</evidence>
<sequence length="349" mass="38556">MSVPKISIVMAVHNGMPYLEDCLASVLSQSLTDFEFIIIDDGSNDGSTAVLEALEARDHRIKLTRNSSNMGLTRSLNVGLEQAQGEYIARIDADDLCHANRLEVQLEAMLGDPDLIILGSGYRIINEHGTPQGQVSVALSDARIRWLLGFSPPSFHPTYFFRRLAPDGRVVRYDEAFRTAQDFDLWSRLSEQGKGRVLSDVLIDYRRHAGGISVAQQKRQAEDARKISQRNLAARLPPALLAELDPLTALLSEGQEARGSRVKTAVVAMRKLLSYDKDLFADPADRAWMQRTAAGLLGDAVLSRGTAIKRPIDTLRFLFHAADFLPTLAKAIAERPATARKALARLARK</sequence>
<name>A0ABZ2TGE2_9RHOB</name>
<evidence type="ECO:0000256" key="1">
    <source>
        <dbReference type="ARBA" id="ARBA00006739"/>
    </source>
</evidence>
<dbReference type="Gene3D" id="3.90.550.10">
    <property type="entry name" value="Spore Coat Polysaccharide Biosynthesis Protein SpsA, Chain A"/>
    <property type="match status" value="1"/>
</dbReference>
<accession>A0ABZ2TGE2</accession>
<dbReference type="InterPro" id="IPR001173">
    <property type="entry name" value="Glyco_trans_2-like"/>
</dbReference>
<keyword evidence="2" id="KW-0328">Glycosyltransferase</keyword>
<dbReference type="Proteomes" id="UP001281305">
    <property type="component" value="Chromosome"/>
</dbReference>
<dbReference type="Pfam" id="PF00535">
    <property type="entry name" value="Glycos_transf_2"/>
    <property type="match status" value="1"/>
</dbReference>
<proteinExistence type="inferred from homology"/>
<evidence type="ECO:0000259" key="4">
    <source>
        <dbReference type="Pfam" id="PF00535"/>
    </source>
</evidence>
<keyword evidence="6" id="KW-1185">Reference proteome</keyword>
<protein>
    <submittedName>
        <fullName evidence="5">Glycosyltransferase family A protein</fullName>
    </submittedName>
</protein>
<dbReference type="EMBL" id="CP146606">
    <property type="protein sequence ID" value="WYK17515.1"/>
    <property type="molecule type" value="Genomic_DNA"/>
</dbReference>
<dbReference type="InterPro" id="IPR029044">
    <property type="entry name" value="Nucleotide-diphossugar_trans"/>
</dbReference>
<keyword evidence="3" id="KW-0808">Transferase</keyword>
<dbReference type="InterPro" id="IPR050834">
    <property type="entry name" value="Glycosyltransf_2"/>
</dbReference>
<evidence type="ECO:0000313" key="5">
    <source>
        <dbReference type="EMBL" id="WYK17515.1"/>
    </source>
</evidence>
<comment type="similarity">
    <text evidence="1">Belongs to the glycosyltransferase 2 family.</text>
</comment>
<organism evidence="5 6">
    <name type="scientific">Roseovarius rhodophyticola</name>
    <dbReference type="NCBI Taxonomy" id="3080827"/>
    <lineage>
        <taxon>Bacteria</taxon>
        <taxon>Pseudomonadati</taxon>
        <taxon>Pseudomonadota</taxon>
        <taxon>Alphaproteobacteria</taxon>
        <taxon>Rhodobacterales</taxon>
        <taxon>Roseobacteraceae</taxon>
        <taxon>Roseovarius</taxon>
    </lineage>
</organism>
<evidence type="ECO:0000256" key="2">
    <source>
        <dbReference type="ARBA" id="ARBA00022676"/>
    </source>
</evidence>
<gene>
    <name evidence="5" type="ORF">RZS32_014025</name>
</gene>
<dbReference type="CDD" id="cd00761">
    <property type="entry name" value="Glyco_tranf_GTA_type"/>
    <property type="match status" value="1"/>
</dbReference>
<dbReference type="PANTHER" id="PTHR43685:SF5">
    <property type="entry name" value="GLYCOSYLTRANSFERASE EPSE-RELATED"/>
    <property type="match status" value="1"/>
</dbReference>
<evidence type="ECO:0000256" key="3">
    <source>
        <dbReference type="ARBA" id="ARBA00022679"/>
    </source>
</evidence>
<reference evidence="5 6" key="1">
    <citation type="submission" date="2024-02" db="EMBL/GenBank/DDBJ databases">
        <title>Roseovarius strain W115 nov., isolated from a marine algae.</title>
        <authorList>
            <person name="Lee M.W."/>
            <person name="Lee J.K."/>
            <person name="Kim J.M."/>
            <person name="Choi D.G."/>
            <person name="Baek J.H."/>
            <person name="Bayburt H."/>
            <person name="Jung J.J."/>
            <person name="Han D.M."/>
            <person name="Jeon C.O."/>
        </authorList>
    </citation>
    <scope>NUCLEOTIDE SEQUENCE [LARGE SCALE GENOMIC DNA]</scope>
    <source>
        <strain evidence="5 6">W115</strain>
    </source>
</reference>
<dbReference type="PANTHER" id="PTHR43685">
    <property type="entry name" value="GLYCOSYLTRANSFERASE"/>
    <property type="match status" value="1"/>
</dbReference>
<dbReference type="RefSeq" id="WP_317057584.1">
    <property type="nucleotide sequence ID" value="NZ_CP146606.1"/>
</dbReference>